<comment type="caution">
    <text evidence="16">The sequence shown here is derived from an EMBL/GenBank/DDBJ whole genome shotgun (WGS) entry which is preliminary data.</text>
</comment>
<feature type="transmembrane region" description="Helical" evidence="14">
    <location>
        <begin position="133"/>
        <end position="156"/>
    </location>
</feature>
<evidence type="ECO:0000256" key="11">
    <source>
        <dbReference type="ARBA" id="ARBA00023251"/>
    </source>
</evidence>
<evidence type="ECO:0000256" key="7">
    <source>
        <dbReference type="ARBA" id="ARBA00022692"/>
    </source>
</evidence>
<evidence type="ECO:0000313" key="17">
    <source>
        <dbReference type="Proteomes" id="UP000197535"/>
    </source>
</evidence>
<dbReference type="SUPFAM" id="SSF55729">
    <property type="entry name" value="Acyl-CoA N-acyltransferases (Nat)"/>
    <property type="match status" value="1"/>
</dbReference>
<accession>A0A254TCE6</accession>
<evidence type="ECO:0000313" key="16">
    <source>
        <dbReference type="EMBL" id="OWW20311.1"/>
    </source>
</evidence>
<dbReference type="GO" id="GO:0005886">
    <property type="term" value="C:plasma membrane"/>
    <property type="evidence" value="ECO:0007669"/>
    <property type="project" value="UniProtKB-SubCell"/>
</dbReference>
<name>A0A254TCE6_9BURK</name>
<evidence type="ECO:0000256" key="5">
    <source>
        <dbReference type="ARBA" id="ARBA00022475"/>
    </source>
</evidence>
<comment type="catalytic activity">
    <reaction evidence="13">
        <text>L-lysyl-tRNA(Lys) + a 1,2-diacyl-sn-glycero-3-phospho-(1'-sn-glycerol) = a 1,2-diacyl-sn-glycero-3-phospho-1'-(3'-O-L-lysyl)-sn-glycerol + tRNA(Lys)</text>
        <dbReference type="Rhea" id="RHEA:10668"/>
        <dbReference type="Rhea" id="RHEA-COMP:9696"/>
        <dbReference type="Rhea" id="RHEA-COMP:9697"/>
        <dbReference type="ChEBI" id="CHEBI:64716"/>
        <dbReference type="ChEBI" id="CHEBI:75792"/>
        <dbReference type="ChEBI" id="CHEBI:78442"/>
        <dbReference type="ChEBI" id="CHEBI:78529"/>
        <dbReference type="EC" id="2.3.2.3"/>
    </reaction>
</comment>
<feature type="transmembrane region" description="Helical" evidence="14">
    <location>
        <begin position="379"/>
        <end position="396"/>
    </location>
</feature>
<dbReference type="PANTHER" id="PTHR34697">
    <property type="entry name" value="PHOSPHATIDYLGLYCEROL LYSYLTRANSFERASE"/>
    <property type="match status" value="1"/>
</dbReference>
<feature type="transmembrane region" description="Helical" evidence="14">
    <location>
        <begin position="500"/>
        <end position="519"/>
    </location>
</feature>
<keyword evidence="5" id="KW-1003">Cell membrane</keyword>
<evidence type="ECO:0000256" key="14">
    <source>
        <dbReference type="SAM" id="Phobius"/>
    </source>
</evidence>
<dbReference type="RefSeq" id="WP_088707195.1">
    <property type="nucleotide sequence ID" value="NZ_LSTO01000001.1"/>
</dbReference>
<dbReference type="GO" id="GO:0055091">
    <property type="term" value="P:phospholipid homeostasis"/>
    <property type="evidence" value="ECO:0007669"/>
    <property type="project" value="TreeGrafter"/>
</dbReference>
<feature type="transmembrane region" description="Helical" evidence="14">
    <location>
        <begin position="17"/>
        <end position="35"/>
    </location>
</feature>
<evidence type="ECO:0000256" key="12">
    <source>
        <dbReference type="ARBA" id="ARBA00031899"/>
    </source>
</evidence>
<dbReference type="Pfam" id="PF09924">
    <property type="entry name" value="LPG_synthase_C"/>
    <property type="match status" value="1"/>
</dbReference>
<feature type="transmembrane region" description="Helical" evidence="14">
    <location>
        <begin position="457"/>
        <end position="480"/>
    </location>
</feature>
<dbReference type="EC" id="2.3.2.3" evidence="3"/>
<feature type="transmembrane region" description="Helical" evidence="14">
    <location>
        <begin position="168"/>
        <end position="189"/>
    </location>
</feature>
<evidence type="ECO:0000256" key="6">
    <source>
        <dbReference type="ARBA" id="ARBA00022679"/>
    </source>
</evidence>
<sequence length="859" mass="93529">MGSSTSLRDALQGNQRFLSVAGSLVLFSLGLWVLYHELASTSLPEIRSALGQVPPLDLFLACLGAAGSYLVLTGFDVLALACVSRPLPYRRVALASVTATAVGYNIGMAVLSAGAVRLRLYTAWGLSAAEVGMVAWLVTLTFAIDTTAVGGWSLLFEPELVGTVLQMHVGAARALGALLLLLVAAYIGSGSLRRSPIRIRNWQFQLPSAGIAAGQVALACLDLACACLALYALLPKTSPLTFSTFIGIYVAAVLAGVISHVPGGLGVFETVILLALPDMPRHALLASILLYRLIYYLLPLMLVALLAVGVSATAARKRVSRRLEVVRRIVAWMAPVVMGGAVFLAGVVLLFSGSAPAVWERMHFMHGLVPLPVLEVSHMLGSLIGLALVILAQGLYRRVDAAYHLTFWLLLAGALASLLKGLDYEEAIFSVVVLGILRGGRHAFYRKASVVASIFTPGWFVPLFLVLAATIWLGLFAYRHVEYSHDLWWHFTFRGDAPRFLRASLLLTLAAFGVGLLRLMRPAPPPPGQASAMDLERAAPIVANAPNADAALALVGDKRLLFDDVDQAFLMYQVRGQHWIAMGDPVGPPAAREPLAWRFRELADRHGARTVFYQVNPENLPLYLDLGLSAVKLGEEAIVPLKGFTLKGSRLKGLRQSHHRAERCGLRFELIPPGAVSALMPVLRTISDTWLTEKHTHEKRFSLGAFHPDYLSRFPCALVWQEGRLLAFANVWTSANWHEISIDLMRYLPDAPGGVMDYLFVELMQFGAREGYQHFNLGMAPLSGLEQHPLAPAWHRMGTLIFRQGEVFYNFKGLRAYKDKFNPIWRPKYLAAPGGLALPIALLDVAALIAGDIKGVFLK</sequence>
<dbReference type="InterPro" id="IPR024320">
    <property type="entry name" value="LPG_synthase_C"/>
</dbReference>
<evidence type="ECO:0000259" key="15">
    <source>
        <dbReference type="Pfam" id="PF09924"/>
    </source>
</evidence>
<evidence type="ECO:0000256" key="2">
    <source>
        <dbReference type="ARBA" id="ARBA00008627"/>
    </source>
</evidence>
<feature type="transmembrane region" description="Helical" evidence="14">
    <location>
        <begin position="58"/>
        <end position="80"/>
    </location>
</feature>
<feature type="transmembrane region" description="Helical" evidence="14">
    <location>
        <begin position="246"/>
        <end position="273"/>
    </location>
</feature>
<keyword evidence="10 14" id="KW-0472">Membrane</keyword>
<evidence type="ECO:0000256" key="13">
    <source>
        <dbReference type="ARBA" id="ARBA00047540"/>
    </source>
</evidence>
<dbReference type="OrthoDB" id="145485at2"/>
<keyword evidence="9" id="KW-0443">Lipid metabolism</keyword>
<proteinExistence type="inferred from homology"/>
<comment type="similarity">
    <text evidence="2">Belongs to the LPG synthase family.</text>
</comment>
<keyword evidence="6" id="KW-0808">Transferase</keyword>
<evidence type="ECO:0000256" key="4">
    <source>
        <dbReference type="ARBA" id="ARBA00021546"/>
    </source>
</evidence>
<evidence type="ECO:0000256" key="3">
    <source>
        <dbReference type="ARBA" id="ARBA00012014"/>
    </source>
</evidence>
<feature type="domain" description="Phosphatidylglycerol lysyltransferase C-terminal" evidence="15">
    <location>
        <begin position="547"/>
        <end position="831"/>
    </location>
</feature>
<feature type="transmembrane region" description="Helical" evidence="14">
    <location>
        <begin position="209"/>
        <end position="234"/>
    </location>
</feature>
<feature type="transmembrane region" description="Helical" evidence="14">
    <location>
        <begin position="403"/>
        <end position="421"/>
    </location>
</feature>
<keyword evidence="7 14" id="KW-0812">Transmembrane</keyword>
<organism evidence="16 17">
    <name type="scientific">Noviherbaspirillum denitrificans</name>
    <dbReference type="NCBI Taxonomy" id="1968433"/>
    <lineage>
        <taxon>Bacteria</taxon>
        <taxon>Pseudomonadati</taxon>
        <taxon>Pseudomonadota</taxon>
        <taxon>Betaproteobacteria</taxon>
        <taxon>Burkholderiales</taxon>
        <taxon>Oxalobacteraceae</taxon>
        <taxon>Noviherbaspirillum</taxon>
    </lineage>
</organism>
<dbReference type="Proteomes" id="UP000197535">
    <property type="component" value="Unassembled WGS sequence"/>
</dbReference>
<gene>
    <name evidence="16" type="ORF">AYR66_13220</name>
</gene>
<keyword evidence="11" id="KW-0046">Antibiotic resistance</keyword>
<evidence type="ECO:0000256" key="10">
    <source>
        <dbReference type="ARBA" id="ARBA00023136"/>
    </source>
</evidence>
<keyword evidence="17" id="KW-1185">Reference proteome</keyword>
<keyword evidence="8 14" id="KW-1133">Transmembrane helix</keyword>
<dbReference type="EMBL" id="LSTO01000001">
    <property type="protein sequence ID" value="OWW20311.1"/>
    <property type="molecule type" value="Genomic_DNA"/>
</dbReference>
<reference evidence="16 17" key="1">
    <citation type="submission" date="2016-02" db="EMBL/GenBank/DDBJ databases">
        <authorList>
            <person name="Wen L."/>
            <person name="He K."/>
            <person name="Yang H."/>
        </authorList>
    </citation>
    <scope>NUCLEOTIDE SEQUENCE [LARGE SCALE GENOMIC DNA]</scope>
    <source>
        <strain evidence="16 17">TSA40</strain>
    </source>
</reference>
<dbReference type="InterPro" id="IPR051211">
    <property type="entry name" value="PG_lysyltransferase"/>
</dbReference>
<feature type="transmembrane region" description="Helical" evidence="14">
    <location>
        <begin position="293"/>
        <end position="315"/>
    </location>
</feature>
<feature type="transmembrane region" description="Helical" evidence="14">
    <location>
        <begin position="92"/>
        <end position="113"/>
    </location>
</feature>
<comment type="subcellular location">
    <subcellularLocation>
        <location evidence="1">Cell membrane</location>
        <topology evidence="1">Multi-pass membrane protein</topology>
    </subcellularLocation>
</comment>
<feature type="transmembrane region" description="Helical" evidence="14">
    <location>
        <begin position="336"/>
        <end position="359"/>
    </location>
</feature>
<dbReference type="InterPro" id="IPR022791">
    <property type="entry name" value="L-PG_synthase/AglD"/>
</dbReference>
<dbReference type="InterPro" id="IPR016181">
    <property type="entry name" value="Acyl_CoA_acyltransferase"/>
</dbReference>
<protein>
    <recommendedName>
        <fullName evidence="4">Phosphatidylglycerol lysyltransferase</fullName>
        <ecNumber evidence="3">2.3.2.3</ecNumber>
    </recommendedName>
    <alternativeName>
        <fullName evidence="12">Lysylphosphatidylglycerol synthase</fullName>
    </alternativeName>
</protein>
<dbReference type="GO" id="GO:0016755">
    <property type="term" value="F:aminoacyltransferase activity"/>
    <property type="evidence" value="ECO:0007669"/>
    <property type="project" value="TreeGrafter"/>
</dbReference>
<dbReference type="PANTHER" id="PTHR34697:SF2">
    <property type="entry name" value="PHOSPHATIDYLGLYCEROL LYSYLTRANSFERASE"/>
    <property type="match status" value="1"/>
</dbReference>
<dbReference type="Pfam" id="PF03706">
    <property type="entry name" value="LPG_synthase_TM"/>
    <property type="match status" value="1"/>
</dbReference>
<evidence type="ECO:0000256" key="9">
    <source>
        <dbReference type="ARBA" id="ARBA00023098"/>
    </source>
</evidence>
<dbReference type="AlphaFoldDB" id="A0A254TCE6"/>
<dbReference type="NCBIfam" id="NF033480">
    <property type="entry name" value="bifunc_MprF"/>
    <property type="match status" value="1"/>
</dbReference>
<evidence type="ECO:0000256" key="1">
    <source>
        <dbReference type="ARBA" id="ARBA00004651"/>
    </source>
</evidence>
<evidence type="ECO:0000256" key="8">
    <source>
        <dbReference type="ARBA" id="ARBA00022989"/>
    </source>
</evidence>